<evidence type="ECO:0000256" key="1">
    <source>
        <dbReference type="ARBA" id="ARBA00044755"/>
    </source>
</evidence>
<dbReference type="PANTHER" id="PTHR35024">
    <property type="entry name" value="HYPOTHETICAL CYTOSOLIC PROTEIN"/>
    <property type="match status" value="1"/>
</dbReference>
<organism evidence="2 3">
    <name type="scientific">Dielma fastidiosa</name>
    <dbReference type="NCBI Taxonomy" id="1034346"/>
    <lineage>
        <taxon>Bacteria</taxon>
        <taxon>Bacillati</taxon>
        <taxon>Bacillota</taxon>
        <taxon>Erysipelotrichia</taxon>
        <taxon>Erysipelotrichales</taxon>
        <taxon>Erysipelotrichaceae</taxon>
        <taxon>Dielma</taxon>
    </lineage>
</organism>
<accession>A0A318KFX0</accession>
<gene>
    <name evidence="2" type="ORF">DES51_11619</name>
</gene>
<keyword evidence="3" id="KW-1185">Reference proteome</keyword>
<name>A0A318KFX0_9FIRM</name>
<dbReference type="InterPro" id="IPR007607">
    <property type="entry name" value="BacA/B"/>
</dbReference>
<dbReference type="PANTHER" id="PTHR35024:SF4">
    <property type="entry name" value="POLYMER-FORMING CYTOSKELETAL PROTEIN"/>
    <property type="match status" value="1"/>
</dbReference>
<dbReference type="OrthoDB" id="8903691at2"/>
<sequence length="189" mass="20335">MGSSKPNFNELVKKMGFDDTKESVVETEKSEVVKQPPLMQPHQTEKGTLIAEDVVITGDIKARQNIEFCGEIKGNIETAGILQLNGKAEGNIKADNLILQNAIVHGNVTSNNQISIDRDTEVVGDLTARSIIIGGNLKGNIFAEESVLIQEQAVIKGDISTGLIDIRQGAQLSGKVETGVDVKNKKKAE</sequence>
<dbReference type="AlphaFoldDB" id="A0A318KFX0"/>
<reference evidence="2 3" key="1">
    <citation type="submission" date="2018-05" db="EMBL/GenBank/DDBJ databases">
        <title>Genomic Encyclopedia of Type Strains, Phase IV (KMG-IV): sequencing the most valuable type-strain genomes for metagenomic binning, comparative biology and taxonomic classification.</title>
        <authorList>
            <person name="Goeker M."/>
        </authorList>
    </citation>
    <scope>NUCLEOTIDE SEQUENCE [LARGE SCALE GENOMIC DNA]</scope>
    <source>
        <strain evidence="2 3">JC118</strain>
    </source>
</reference>
<proteinExistence type="inferred from homology"/>
<comment type="caution">
    <text evidence="2">The sequence shown here is derived from an EMBL/GenBank/DDBJ whole genome shotgun (WGS) entry which is preliminary data.</text>
</comment>
<dbReference type="STRING" id="1034346.GCA_000313565_01745"/>
<dbReference type="EMBL" id="QJKH01000016">
    <property type="protein sequence ID" value="PXX75929.1"/>
    <property type="molecule type" value="Genomic_DNA"/>
</dbReference>
<dbReference type="RefSeq" id="WP_022938050.1">
    <property type="nucleotide sequence ID" value="NZ_CABKRQ010000004.1"/>
</dbReference>
<protein>
    <submittedName>
        <fullName evidence="2">Polymer-forming protein</fullName>
    </submittedName>
</protein>
<evidence type="ECO:0000313" key="3">
    <source>
        <dbReference type="Proteomes" id="UP000247612"/>
    </source>
</evidence>
<dbReference type="Pfam" id="PF04519">
    <property type="entry name" value="Bactofilin"/>
    <property type="match status" value="1"/>
</dbReference>
<dbReference type="Proteomes" id="UP000247612">
    <property type="component" value="Unassembled WGS sequence"/>
</dbReference>
<evidence type="ECO:0000313" key="2">
    <source>
        <dbReference type="EMBL" id="PXX75929.1"/>
    </source>
</evidence>
<comment type="similarity">
    <text evidence="1">Belongs to the bactofilin family.</text>
</comment>